<dbReference type="PROSITE" id="PS51257">
    <property type="entry name" value="PROKAR_LIPOPROTEIN"/>
    <property type="match status" value="1"/>
</dbReference>
<dbReference type="RefSeq" id="WP_322133602.1">
    <property type="nucleotide sequence ID" value="NZ_CP085036.1"/>
</dbReference>
<organism evidence="3 4">
    <name type="scientific">Antiquaquibacter oligotrophicus</name>
    <dbReference type="NCBI Taxonomy" id="2880260"/>
    <lineage>
        <taxon>Bacteria</taxon>
        <taxon>Bacillati</taxon>
        <taxon>Actinomycetota</taxon>
        <taxon>Actinomycetes</taxon>
        <taxon>Micrococcales</taxon>
        <taxon>Microbacteriaceae</taxon>
        <taxon>Antiquaquibacter</taxon>
    </lineage>
</organism>
<evidence type="ECO:0000313" key="3">
    <source>
        <dbReference type="EMBL" id="MDH6181285.1"/>
    </source>
</evidence>
<proteinExistence type="predicted"/>
<reference evidence="3 4" key="1">
    <citation type="submission" date="2023-04" db="EMBL/GenBank/DDBJ databases">
        <title>Genome Encyclopedia of Bacteria and Archaea VI: Functional Genomics of Type Strains.</title>
        <authorList>
            <person name="Whitman W."/>
        </authorList>
    </citation>
    <scope>NUCLEOTIDE SEQUENCE [LARGE SCALE GENOMIC DNA]</scope>
    <source>
        <strain evidence="3 4">SG_E_30_P1</strain>
    </source>
</reference>
<dbReference type="EMBL" id="JARXVQ010000001">
    <property type="protein sequence ID" value="MDH6181285.1"/>
    <property type="molecule type" value="Genomic_DNA"/>
</dbReference>
<gene>
    <name evidence="3" type="ORF">M2152_001467</name>
</gene>
<sequence length="160" mass="16795">MPRQAQRLAAIGVASLVALTLSACIGGSPDPMPVPTSSGSGTPTPTPTPTRIPIFHPTGTAAANHLFFDYVNEDYWGHYKMGPGADIVTNLANHGFNKADMEVTYDTTALNIPADSIIVSVRMQGECLIGQLSPTAYTSVIAPVLGTGKCLVGVTRPIDW</sequence>
<comment type="caution">
    <text evidence="3">The sequence shown here is derived from an EMBL/GenBank/DDBJ whole genome shotgun (WGS) entry which is preliminary data.</text>
</comment>
<evidence type="ECO:0000259" key="2">
    <source>
        <dbReference type="Pfam" id="PF22504"/>
    </source>
</evidence>
<keyword evidence="1" id="KW-0732">Signal</keyword>
<dbReference type="InterPro" id="IPR054262">
    <property type="entry name" value="DUF6993"/>
</dbReference>
<feature type="chain" id="PRO_5045646655" description="DUF6993 domain-containing protein" evidence="1">
    <location>
        <begin position="24"/>
        <end position="160"/>
    </location>
</feature>
<keyword evidence="4" id="KW-1185">Reference proteome</keyword>
<name>A0ABT6KNF5_9MICO</name>
<dbReference type="Pfam" id="PF22504">
    <property type="entry name" value="DUF6993"/>
    <property type="match status" value="1"/>
</dbReference>
<evidence type="ECO:0000256" key="1">
    <source>
        <dbReference type="SAM" id="SignalP"/>
    </source>
</evidence>
<feature type="signal peptide" evidence="1">
    <location>
        <begin position="1"/>
        <end position="23"/>
    </location>
</feature>
<evidence type="ECO:0000313" key="4">
    <source>
        <dbReference type="Proteomes" id="UP001160142"/>
    </source>
</evidence>
<feature type="domain" description="DUF6993" evidence="2">
    <location>
        <begin position="75"/>
        <end position="153"/>
    </location>
</feature>
<accession>A0ABT6KNF5</accession>
<protein>
    <recommendedName>
        <fullName evidence="2">DUF6993 domain-containing protein</fullName>
    </recommendedName>
</protein>
<dbReference type="Proteomes" id="UP001160142">
    <property type="component" value="Unassembled WGS sequence"/>
</dbReference>